<dbReference type="SUPFAM" id="SSF56601">
    <property type="entry name" value="beta-lactamase/transpeptidase-like"/>
    <property type="match status" value="1"/>
</dbReference>
<feature type="region of interest" description="Disordered" evidence="3">
    <location>
        <begin position="67"/>
        <end position="144"/>
    </location>
</feature>
<protein>
    <submittedName>
        <fullName evidence="4">D-alanyl-D-alanine carboxypeptidase</fullName>
    </submittedName>
</protein>
<gene>
    <name evidence="4" type="ORF">AN218_04725</name>
</gene>
<feature type="region of interest" description="Disordered" evidence="3">
    <location>
        <begin position="296"/>
        <end position="318"/>
    </location>
</feature>
<evidence type="ECO:0000313" key="4">
    <source>
        <dbReference type="EMBL" id="OEV13173.1"/>
    </source>
</evidence>
<proteinExistence type="inferred from homology"/>
<evidence type="ECO:0000313" key="5">
    <source>
        <dbReference type="Proteomes" id="UP000176005"/>
    </source>
</evidence>
<dbReference type="PANTHER" id="PTHR30023">
    <property type="entry name" value="D-ALANYL-D-ALANINE CARBOXYPEPTIDASE"/>
    <property type="match status" value="1"/>
</dbReference>
<accession>A0A1E7LB21</accession>
<feature type="compositionally biased region" description="Basic and acidic residues" evidence="3">
    <location>
        <begin position="75"/>
        <end position="87"/>
    </location>
</feature>
<dbReference type="GO" id="GO:0006508">
    <property type="term" value="P:proteolysis"/>
    <property type="evidence" value="ECO:0007669"/>
    <property type="project" value="InterPro"/>
</dbReference>
<keyword evidence="4" id="KW-0645">Protease</keyword>
<dbReference type="EMBL" id="LJGW01000093">
    <property type="protein sequence ID" value="OEV13173.1"/>
    <property type="molecule type" value="Genomic_DNA"/>
</dbReference>
<dbReference type="Proteomes" id="UP000176005">
    <property type="component" value="Unassembled WGS sequence"/>
</dbReference>
<feature type="compositionally biased region" description="Gly residues" evidence="3">
    <location>
        <begin position="88"/>
        <end position="102"/>
    </location>
</feature>
<dbReference type="InterPro" id="IPR012338">
    <property type="entry name" value="Beta-lactam/transpept-like"/>
</dbReference>
<comment type="caution">
    <text evidence="4">The sequence shown here is derived from an EMBL/GenBank/DDBJ whole genome shotgun (WGS) entry which is preliminary data.</text>
</comment>
<evidence type="ECO:0000256" key="3">
    <source>
        <dbReference type="SAM" id="MobiDB-lite"/>
    </source>
</evidence>
<keyword evidence="4" id="KW-0121">Carboxypeptidase</keyword>
<dbReference type="GO" id="GO:0004185">
    <property type="term" value="F:serine-type carboxypeptidase activity"/>
    <property type="evidence" value="ECO:0007669"/>
    <property type="project" value="InterPro"/>
</dbReference>
<dbReference type="Gene3D" id="3.40.710.10">
    <property type="entry name" value="DD-peptidase/beta-lactamase superfamily"/>
    <property type="match status" value="2"/>
</dbReference>
<evidence type="ECO:0000256" key="2">
    <source>
        <dbReference type="ARBA" id="ARBA00022801"/>
    </source>
</evidence>
<dbReference type="PANTHER" id="PTHR30023:SF0">
    <property type="entry name" value="PENICILLIN-SENSITIVE CARBOXYPEPTIDASE A"/>
    <property type="match status" value="1"/>
</dbReference>
<keyword evidence="2" id="KW-0378">Hydrolase</keyword>
<dbReference type="AlphaFoldDB" id="A0A1E7LB21"/>
<keyword evidence="5" id="KW-1185">Reference proteome</keyword>
<sequence length="541" mass="55235">MRDTASEVRDTAIRAYRKVRSRARRDGRRIRQRWRTATPQQRQTATVTAGAAALGLVLAVTAVATSGPWDSGQRTAERSRAAAREGRSGGNHTGDVPGGEGAPGAPRVLPALDMDAVRGDPAGGGRDADSHGPGAAGVPPPSREALADTLEPLLEDGDLGKVRAVSVVDAATGHKLYAATSHKAVTPASTVKIATASAALSARGADHRIETKAVRGTSDGQVVLVGGGDPTLTSAALKDLAGDTARRLRAGGHKGGEVSVRYDTSRYSGPVRHSIGTNDNLAPVSPLMTDEARLENRSGTDGAPAHGPAPRSADPAQDAAADFADALGDHGVEVKGKPKRAEAPGKAKQLAVHRSAPLSALVERMLTYSDNDIAEALARQTALGSGEPASFKGAGRAVRDRLGKLGMPLKGAHFADGSGLDRGDKVSPALLTGLLAKAADPDHAELRSVLTGMPVAHFTGTLGSRYGSDKGKQGAGLVRAKTGTLTGVNTLAGTVVDADGRMLAFAFMASGTRDGKAAQQSLDNLAAALANCGCRDSPSAD</sequence>
<dbReference type="GO" id="GO:0000270">
    <property type="term" value="P:peptidoglycan metabolic process"/>
    <property type="evidence" value="ECO:0007669"/>
    <property type="project" value="TreeGrafter"/>
</dbReference>
<dbReference type="NCBIfam" id="TIGR00666">
    <property type="entry name" value="PBP4"/>
    <property type="match status" value="1"/>
</dbReference>
<reference evidence="4 5" key="1">
    <citation type="journal article" date="2016" name="Front. Microbiol.">
        <title>Comparative Genomics Analysis of Streptomyces Species Reveals Their Adaptation to the Marine Environment and Their Diversity at the Genomic Level.</title>
        <authorList>
            <person name="Tian X."/>
            <person name="Zhang Z."/>
            <person name="Yang T."/>
            <person name="Chen M."/>
            <person name="Li J."/>
            <person name="Chen F."/>
            <person name="Yang J."/>
            <person name="Li W."/>
            <person name="Zhang B."/>
            <person name="Zhang Z."/>
            <person name="Wu J."/>
            <person name="Zhang C."/>
            <person name="Long L."/>
            <person name="Xiao J."/>
        </authorList>
    </citation>
    <scope>NUCLEOTIDE SEQUENCE [LARGE SCALE GENOMIC DNA]</scope>
    <source>
        <strain evidence="4 5">SCSIO 10429</strain>
    </source>
</reference>
<dbReference type="PRINTS" id="PR00922">
    <property type="entry name" value="DADACBPTASE3"/>
</dbReference>
<evidence type="ECO:0000256" key="1">
    <source>
        <dbReference type="ARBA" id="ARBA00006096"/>
    </source>
</evidence>
<dbReference type="Pfam" id="PF02113">
    <property type="entry name" value="Peptidase_S13"/>
    <property type="match status" value="2"/>
</dbReference>
<name>A0A1E7LB21_9ACTN</name>
<dbReference type="RefSeq" id="WP_070015345.1">
    <property type="nucleotide sequence ID" value="NZ_LJGW01000093.1"/>
</dbReference>
<dbReference type="InterPro" id="IPR000667">
    <property type="entry name" value="Peptidase_S13"/>
</dbReference>
<feature type="compositionally biased region" description="Low complexity" evidence="3">
    <location>
        <begin position="308"/>
        <end position="318"/>
    </location>
</feature>
<organism evidence="4 5">
    <name type="scientific">Streptomyces nanshensis</name>
    <dbReference type="NCBI Taxonomy" id="518642"/>
    <lineage>
        <taxon>Bacteria</taxon>
        <taxon>Bacillati</taxon>
        <taxon>Actinomycetota</taxon>
        <taxon>Actinomycetes</taxon>
        <taxon>Kitasatosporales</taxon>
        <taxon>Streptomycetaceae</taxon>
        <taxon>Streptomyces</taxon>
    </lineage>
</organism>
<comment type="similarity">
    <text evidence="1">Belongs to the peptidase S13 family.</text>
</comment>
<dbReference type="PATRIC" id="fig|518642.10.peg.7397"/>